<dbReference type="InterPro" id="IPR041637">
    <property type="entry name" value="Caprin-1_dimer"/>
</dbReference>
<dbReference type="OrthoDB" id="10062814at2759"/>
<proteinExistence type="inferred from homology"/>
<name>A0A4Y2HYZ9_ARAVE</name>
<reference evidence="4 5" key="1">
    <citation type="journal article" date="2019" name="Sci. Rep.">
        <title>Orb-weaving spider Araneus ventricosus genome elucidates the spidroin gene catalogue.</title>
        <authorList>
            <person name="Kono N."/>
            <person name="Nakamura H."/>
            <person name="Ohtoshi R."/>
            <person name="Moran D.A.P."/>
            <person name="Shinohara A."/>
            <person name="Yoshida Y."/>
            <person name="Fujiwara M."/>
            <person name="Mori M."/>
            <person name="Tomita M."/>
            <person name="Arakawa K."/>
        </authorList>
    </citation>
    <scope>NUCLEOTIDE SEQUENCE [LARGE SCALE GENOMIC DNA]</scope>
</reference>
<feature type="domain" description="Caprin-1 dimerization" evidence="3">
    <location>
        <begin position="98"/>
        <end position="213"/>
    </location>
</feature>
<evidence type="ECO:0000313" key="5">
    <source>
        <dbReference type="Proteomes" id="UP000499080"/>
    </source>
</evidence>
<dbReference type="PANTHER" id="PTHR22922">
    <property type="entry name" value="GPI-ANCHORED PROTEIN P137"/>
    <property type="match status" value="1"/>
</dbReference>
<dbReference type="Proteomes" id="UP000499080">
    <property type="component" value="Unassembled WGS sequence"/>
</dbReference>
<organism evidence="4 5">
    <name type="scientific">Araneus ventricosus</name>
    <name type="common">Orbweaver spider</name>
    <name type="synonym">Epeira ventricosa</name>
    <dbReference type="NCBI Taxonomy" id="182803"/>
    <lineage>
        <taxon>Eukaryota</taxon>
        <taxon>Metazoa</taxon>
        <taxon>Ecdysozoa</taxon>
        <taxon>Arthropoda</taxon>
        <taxon>Chelicerata</taxon>
        <taxon>Arachnida</taxon>
        <taxon>Araneae</taxon>
        <taxon>Araneomorphae</taxon>
        <taxon>Entelegynae</taxon>
        <taxon>Araneoidea</taxon>
        <taxon>Araneidae</taxon>
        <taxon>Araneus</taxon>
    </lineage>
</organism>
<protein>
    <submittedName>
        <fullName evidence="4">Caprin-1</fullName>
    </submittedName>
</protein>
<feature type="compositionally biased region" description="Low complexity" evidence="2">
    <location>
        <begin position="574"/>
        <end position="596"/>
    </location>
</feature>
<dbReference type="GO" id="GO:0003723">
    <property type="term" value="F:RNA binding"/>
    <property type="evidence" value="ECO:0007669"/>
    <property type="project" value="TreeGrafter"/>
</dbReference>
<dbReference type="AlphaFoldDB" id="A0A4Y2HYZ9"/>
<dbReference type="EMBL" id="BGPR01002233">
    <property type="protein sequence ID" value="GBM70156.1"/>
    <property type="molecule type" value="Genomic_DNA"/>
</dbReference>
<dbReference type="GO" id="GO:0005737">
    <property type="term" value="C:cytoplasm"/>
    <property type="evidence" value="ECO:0007669"/>
    <property type="project" value="TreeGrafter"/>
</dbReference>
<dbReference type="PANTHER" id="PTHR22922:SF19">
    <property type="entry name" value="CAPRIN HOMOLOG"/>
    <property type="match status" value="1"/>
</dbReference>
<sequence length="596" mass="66403">MPSASAKVEKVAPVEAIDPVKIFLQTLEKRMRNLEKRKIKLDNYRNDVQNGKELNEDQKHAVSKYDSVISVLEFAGDLYKSMNGTAQECSRQLKKQAKKEQLERQQHEIQRLQEAFIYCHILSCFQNEDVRSDFLNGENGAVQLTSEQLSQLDQLYKLLGPGLPNERADISNHFHALAENHIFLVEGKNKEIAGTTYKLLKDLLSSIKESGYFSRPSEPLEDVISSDDMQEENLVEKMENINISVEQPEVIQSPTNDQQYEVAEESNNTNAVTTDEVPEPPAPVQNGPLQEVLSSQNSFNFLQESQIDMGAPHMDPAVVAVHQIAPPQAVNFTMNPYPPSPPHEEVSIPLVNGNEPHEISGPSVPVSQVSPIPNAIPRTVPPVLASVQHDFDPSHPIPTQTFTNQSFAVMQNMIMPQGYVPVTMHHGPLPHHIAPIAVVPAPPPVTTAPAPVMPMHVPVTVPVQESSAPTVTEPKPEMEEPQVITENNDVEPDPNLNEPSGEKGAETNGYPQYRGGYRGRGRGRGNNGYFRGRNNYHNGRGGYQNHYYQDRNGYNGNYRRGNNRGRSGNGNNRGRGNYRTQSSQQQQPQPQQQAQQ</sequence>
<evidence type="ECO:0000256" key="2">
    <source>
        <dbReference type="SAM" id="MobiDB-lite"/>
    </source>
</evidence>
<gene>
    <name evidence="4" type="primary">Caprin1_1</name>
    <name evidence="4" type="ORF">AVEN_1802_1</name>
</gene>
<evidence type="ECO:0000256" key="1">
    <source>
        <dbReference type="ARBA" id="ARBA00007950"/>
    </source>
</evidence>
<comment type="caution">
    <text evidence="4">The sequence shown here is derived from an EMBL/GenBank/DDBJ whole genome shotgun (WGS) entry which is preliminary data.</text>
</comment>
<keyword evidence="5" id="KW-1185">Reference proteome</keyword>
<accession>A0A4Y2HYZ9</accession>
<feature type="region of interest" description="Disordered" evidence="2">
    <location>
        <begin position="465"/>
        <end position="596"/>
    </location>
</feature>
<feature type="compositionally biased region" description="Low complexity" evidence="2">
    <location>
        <begin position="527"/>
        <end position="566"/>
    </location>
</feature>
<evidence type="ECO:0000313" key="4">
    <source>
        <dbReference type="EMBL" id="GBM70156.1"/>
    </source>
</evidence>
<evidence type="ECO:0000259" key="3">
    <source>
        <dbReference type="Pfam" id="PF18293"/>
    </source>
</evidence>
<comment type="similarity">
    <text evidence="1">Belongs to the caprin family.</text>
</comment>
<dbReference type="InterPro" id="IPR028816">
    <property type="entry name" value="Caprin"/>
</dbReference>
<dbReference type="Pfam" id="PF18293">
    <property type="entry name" value="Caprin-1_dimer"/>
    <property type="match status" value="1"/>
</dbReference>